<dbReference type="PIRSF" id="PIRSF006402">
    <property type="entry name" value="UCP006402_thioredoxin"/>
    <property type="match status" value="1"/>
</dbReference>
<feature type="region of interest" description="Disordered" evidence="1">
    <location>
        <begin position="457"/>
        <end position="480"/>
    </location>
</feature>
<dbReference type="CDD" id="cd02955">
    <property type="entry name" value="SSP411"/>
    <property type="match status" value="1"/>
</dbReference>
<dbReference type="EMBL" id="JAJFZT010000006">
    <property type="protein sequence ID" value="MCC3272908.1"/>
    <property type="molecule type" value="Genomic_DNA"/>
</dbReference>
<dbReference type="AlphaFoldDB" id="A0A9X1S9B6"/>
<dbReference type="Pfam" id="PF03190">
    <property type="entry name" value="Thioredox_DsbH"/>
    <property type="match status" value="1"/>
</dbReference>
<dbReference type="InterPro" id="IPR036249">
    <property type="entry name" value="Thioredoxin-like_sf"/>
</dbReference>
<organism evidence="3 6">
    <name type="scientific">Arthrobacter zhangbolii</name>
    <dbReference type="NCBI Taxonomy" id="2886936"/>
    <lineage>
        <taxon>Bacteria</taxon>
        <taxon>Bacillati</taxon>
        <taxon>Actinomycetota</taxon>
        <taxon>Actinomycetes</taxon>
        <taxon>Micrococcales</taxon>
        <taxon>Micrococcaceae</taxon>
        <taxon>Arthrobacter</taxon>
    </lineage>
</organism>
<dbReference type="InterPro" id="IPR024705">
    <property type="entry name" value="Ssp411"/>
</dbReference>
<dbReference type="SUPFAM" id="SSF48208">
    <property type="entry name" value="Six-hairpin glycosidases"/>
    <property type="match status" value="1"/>
</dbReference>
<accession>A0A9X1S9B6</accession>
<keyword evidence="5" id="KW-1185">Reference proteome</keyword>
<evidence type="ECO:0000313" key="6">
    <source>
        <dbReference type="Proteomes" id="UP001155145"/>
    </source>
</evidence>
<dbReference type="GO" id="GO:0005975">
    <property type="term" value="P:carbohydrate metabolic process"/>
    <property type="evidence" value="ECO:0007669"/>
    <property type="project" value="InterPro"/>
</dbReference>
<dbReference type="PANTHER" id="PTHR42899">
    <property type="entry name" value="SPERMATOGENESIS-ASSOCIATED PROTEIN 20"/>
    <property type="match status" value="1"/>
</dbReference>
<dbReference type="Gene3D" id="3.40.30.10">
    <property type="entry name" value="Glutaredoxin"/>
    <property type="match status" value="1"/>
</dbReference>
<dbReference type="InterPro" id="IPR004879">
    <property type="entry name" value="Ssp411-like_TRX"/>
</dbReference>
<dbReference type="SUPFAM" id="SSF52833">
    <property type="entry name" value="Thioredoxin-like"/>
    <property type="match status" value="1"/>
</dbReference>
<protein>
    <submittedName>
        <fullName evidence="3">Thioredoxin domain-containing protein</fullName>
    </submittedName>
</protein>
<dbReference type="RefSeq" id="WP_227928887.1">
    <property type="nucleotide sequence ID" value="NZ_CP094984.1"/>
</dbReference>
<feature type="domain" description="Spermatogenesis-associated protein 20-like TRX" evidence="2">
    <location>
        <begin position="3"/>
        <end position="163"/>
    </location>
</feature>
<dbReference type="InterPro" id="IPR008928">
    <property type="entry name" value="6-hairpin_glycosidase_sf"/>
</dbReference>
<dbReference type="Proteomes" id="UP000829758">
    <property type="component" value="Chromosome"/>
</dbReference>
<dbReference type="Proteomes" id="UP001155145">
    <property type="component" value="Unassembled WGS sequence"/>
</dbReference>
<sequence length="741" mass="77999">MAERLRDQASAYLRQHADNPVDWWPFGDEAFAEARRRSVPVFISVGYAACHWCHVMAHESFEDAATARYLNENFVPVKVDREERPDVDAVYMAATQALTGQGGWPMSVFTLPDGRTFYAGTYFPPRQMQGTPSFRQVLEAVSTAWRDRPDEVAASAAQIAEHLASAQHGNRRLVGALDLNTDNAGAVPRTVLSGEVLATAVEEVAEQEDVRFGGLGGAPKFPPSPLLKFLLGYGSGNAPAAGTAAGIAGRTLETMARSALYDQLEGGFARYTVDRAWAVPHFEKMLYDNAQLLRLYAQWSRTAATGEQRSLALRVCTDTARWLSQRLRVDGGGFASSLDADTVVDGRRREGATYVWTGDQLRSALASAAVPDTEADALLSLLDLETGAMPEGGSTLHFGRRLDPEQESLWLRLRPALLAARNLRPQPDRDGKVVAGWNGLAVAGLADAALAIADAGSSGGGSGDGGDDGDGGDNGAMAGGATEGGAEAAARLLDLARDAAGYLLRVHYRDGVLLRVSHDGAAAGFEGLLEDYAGVAEGLFALFAATGEERWYLAAEELVLAAEQRFIVDGVLQDTAVPTVQLAAAQGSLAAADPLDGPAPSGTALFAGVLVTYAAYSGSSRHRALAESLLAHVQLVAARAPRAGGWAMSVLAQALEGPLELAVCGTDEAAVDRLLRAGRAAGGPGVVMAFGAGAGDESRVPLLRNRQAPDGGALAYLCQGMVCSRPVSDPAELTAQFQSLR</sequence>
<dbReference type="EMBL" id="CP094984">
    <property type="protein sequence ID" value="UON92965.1"/>
    <property type="molecule type" value="Genomic_DNA"/>
</dbReference>
<gene>
    <name evidence="3" type="ORF">LJ755_09210</name>
    <name evidence="4" type="ORF">MUK71_04835</name>
</gene>
<evidence type="ECO:0000313" key="5">
    <source>
        <dbReference type="Proteomes" id="UP000829758"/>
    </source>
</evidence>
<evidence type="ECO:0000313" key="3">
    <source>
        <dbReference type="EMBL" id="MCC3272908.1"/>
    </source>
</evidence>
<proteinExistence type="predicted"/>
<evidence type="ECO:0000313" key="4">
    <source>
        <dbReference type="EMBL" id="UON92965.1"/>
    </source>
</evidence>
<name>A0A9X1S9B6_9MICC</name>
<dbReference type="PANTHER" id="PTHR42899:SF1">
    <property type="entry name" value="SPERMATOGENESIS-ASSOCIATED PROTEIN 20"/>
    <property type="match status" value="1"/>
</dbReference>
<evidence type="ECO:0000256" key="1">
    <source>
        <dbReference type="SAM" id="MobiDB-lite"/>
    </source>
</evidence>
<evidence type="ECO:0000259" key="2">
    <source>
        <dbReference type="Pfam" id="PF03190"/>
    </source>
</evidence>
<reference evidence="3" key="1">
    <citation type="submission" date="2021-10" db="EMBL/GenBank/DDBJ databases">
        <title>Novel species in genus Arthrobacter.</title>
        <authorList>
            <person name="Liu Y."/>
        </authorList>
    </citation>
    <scope>NUCLEOTIDE SEQUENCE</scope>
    <source>
        <strain evidence="3">Zg-Y462</strain>
        <strain evidence="5">zg-Y462</strain>
    </source>
</reference>